<dbReference type="EMBL" id="JABSTR010000001">
    <property type="protein sequence ID" value="KAH9360090.1"/>
    <property type="molecule type" value="Genomic_DNA"/>
</dbReference>
<evidence type="ECO:0000256" key="1">
    <source>
        <dbReference type="SAM" id="Phobius"/>
    </source>
</evidence>
<gene>
    <name evidence="2" type="ORF">HPB48_014621</name>
</gene>
<sequence>MPDITLSPGVDLPRSCTDILCLFIFIFFLAGWAVVAFFGEPSHHFPLHHVASKWGMTHRSGDGDNQSGTFCTVAKLCHGEAVDTLYSAPSGMHCLAALAVEVLFSLKQLGFQWNVPFFSAAYRYGNPERLVYPTDSEGNICGRPPFEDKQFLFFFDITKCLKRAYKPGDLLPSLICHTPQVCVSQCPNETFVASGKNEEEVRQKLICQYHVDPLNKTVTVADLTGPDQKCASYYLKSSSGQCVRGTAPSYDTLYLIAQPARPFYVS</sequence>
<dbReference type="AlphaFoldDB" id="A0A9J6FAS8"/>
<comment type="caution">
    <text evidence="2">The sequence shown here is derived from an EMBL/GenBank/DDBJ whole genome shotgun (WGS) entry which is preliminary data.</text>
</comment>
<organism evidence="2 3">
    <name type="scientific">Haemaphysalis longicornis</name>
    <name type="common">Bush tick</name>
    <dbReference type="NCBI Taxonomy" id="44386"/>
    <lineage>
        <taxon>Eukaryota</taxon>
        <taxon>Metazoa</taxon>
        <taxon>Ecdysozoa</taxon>
        <taxon>Arthropoda</taxon>
        <taxon>Chelicerata</taxon>
        <taxon>Arachnida</taxon>
        <taxon>Acari</taxon>
        <taxon>Parasitiformes</taxon>
        <taxon>Ixodida</taxon>
        <taxon>Ixodoidea</taxon>
        <taxon>Ixodidae</taxon>
        <taxon>Haemaphysalinae</taxon>
        <taxon>Haemaphysalis</taxon>
    </lineage>
</organism>
<keyword evidence="1" id="KW-0472">Membrane</keyword>
<evidence type="ECO:0000313" key="3">
    <source>
        <dbReference type="Proteomes" id="UP000821853"/>
    </source>
</evidence>
<reference evidence="2 3" key="1">
    <citation type="journal article" date="2020" name="Cell">
        <title>Large-Scale Comparative Analyses of Tick Genomes Elucidate Their Genetic Diversity and Vector Capacities.</title>
        <authorList>
            <consortium name="Tick Genome and Microbiome Consortium (TIGMIC)"/>
            <person name="Jia N."/>
            <person name="Wang J."/>
            <person name="Shi W."/>
            <person name="Du L."/>
            <person name="Sun Y."/>
            <person name="Zhan W."/>
            <person name="Jiang J.F."/>
            <person name="Wang Q."/>
            <person name="Zhang B."/>
            <person name="Ji P."/>
            <person name="Bell-Sakyi L."/>
            <person name="Cui X.M."/>
            <person name="Yuan T.T."/>
            <person name="Jiang B.G."/>
            <person name="Yang W.F."/>
            <person name="Lam T.T."/>
            <person name="Chang Q.C."/>
            <person name="Ding S.J."/>
            <person name="Wang X.J."/>
            <person name="Zhu J.G."/>
            <person name="Ruan X.D."/>
            <person name="Zhao L."/>
            <person name="Wei J.T."/>
            <person name="Ye R.Z."/>
            <person name="Que T.C."/>
            <person name="Du C.H."/>
            <person name="Zhou Y.H."/>
            <person name="Cheng J.X."/>
            <person name="Dai P.F."/>
            <person name="Guo W.B."/>
            <person name="Han X.H."/>
            <person name="Huang E.J."/>
            <person name="Li L.F."/>
            <person name="Wei W."/>
            <person name="Gao Y.C."/>
            <person name="Liu J.Z."/>
            <person name="Shao H.Z."/>
            <person name="Wang X."/>
            <person name="Wang C.C."/>
            <person name="Yang T.C."/>
            <person name="Huo Q.B."/>
            <person name="Li W."/>
            <person name="Chen H.Y."/>
            <person name="Chen S.E."/>
            <person name="Zhou L.G."/>
            <person name="Ni X.B."/>
            <person name="Tian J.H."/>
            <person name="Sheng Y."/>
            <person name="Liu T."/>
            <person name="Pan Y.S."/>
            <person name="Xia L.Y."/>
            <person name="Li J."/>
            <person name="Zhao F."/>
            <person name="Cao W.C."/>
        </authorList>
    </citation>
    <scope>NUCLEOTIDE SEQUENCE [LARGE SCALE GENOMIC DNA]</scope>
    <source>
        <strain evidence="2">HaeL-2018</strain>
    </source>
</reference>
<evidence type="ECO:0000313" key="2">
    <source>
        <dbReference type="EMBL" id="KAH9360090.1"/>
    </source>
</evidence>
<dbReference type="VEuPathDB" id="VectorBase:HLOH_045599"/>
<dbReference type="OrthoDB" id="420519at2759"/>
<proteinExistence type="predicted"/>
<feature type="transmembrane region" description="Helical" evidence="1">
    <location>
        <begin position="20"/>
        <end position="39"/>
    </location>
</feature>
<accession>A0A9J6FAS8</accession>
<keyword evidence="1" id="KW-0812">Transmembrane</keyword>
<name>A0A9J6FAS8_HAELO</name>
<keyword evidence="1" id="KW-1133">Transmembrane helix</keyword>
<keyword evidence="3" id="KW-1185">Reference proteome</keyword>
<dbReference type="Proteomes" id="UP000821853">
    <property type="component" value="Chromosome 1"/>
</dbReference>
<protein>
    <submittedName>
        <fullName evidence="2">Uncharacterized protein</fullName>
    </submittedName>
</protein>